<dbReference type="SMART" id="SM00115">
    <property type="entry name" value="CASc"/>
    <property type="match status" value="1"/>
</dbReference>
<evidence type="ECO:0000256" key="2">
    <source>
        <dbReference type="RuleBase" id="RU003971"/>
    </source>
</evidence>
<dbReference type="PANTHER" id="PTHR10454:SF155">
    <property type="entry name" value="CASPASE-14-LIKE"/>
    <property type="match status" value="1"/>
</dbReference>
<dbReference type="FunFam" id="3.40.50.1460:FF:000019">
    <property type="entry name" value="caspase-14-like"/>
    <property type="match status" value="1"/>
</dbReference>
<reference evidence="7" key="1">
    <citation type="journal article" date="2021" name="Evol. Appl.">
        <title>The genome of the Pyrenean desman and the effects of bottlenecks and inbreeding on the genomic landscape of an endangered species.</title>
        <authorList>
            <person name="Escoda L."/>
            <person name="Castresana J."/>
        </authorList>
    </citation>
    <scope>NUCLEOTIDE SEQUENCE</scope>
    <source>
        <strain evidence="7">IBE-C5619</strain>
    </source>
</reference>
<dbReference type="Pfam" id="PF02758">
    <property type="entry name" value="PYRIN"/>
    <property type="match status" value="1"/>
</dbReference>
<proteinExistence type="inferred from homology"/>
<dbReference type="OrthoDB" id="6097640at2759"/>
<evidence type="ECO:0000259" key="6">
    <source>
        <dbReference type="PROSITE" id="PS50824"/>
    </source>
</evidence>
<dbReference type="InterPro" id="IPR015917">
    <property type="entry name" value="Pept_C14A"/>
</dbReference>
<feature type="non-terminal residue" evidence="7">
    <location>
        <position position="1"/>
    </location>
</feature>
<dbReference type="Proteomes" id="UP000700334">
    <property type="component" value="Unassembled WGS sequence"/>
</dbReference>
<dbReference type="InterPro" id="IPR001309">
    <property type="entry name" value="Pept_C14_p20"/>
</dbReference>
<dbReference type="GO" id="GO:0004197">
    <property type="term" value="F:cysteine-type endopeptidase activity"/>
    <property type="evidence" value="ECO:0007669"/>
    <property type="project" value="InterPro"/>
</dbReference>
<dbReference type="PANTHER" id="PTHR10454">
    <property type="entry name" value="CASPASE"/>
    <property type="match status" value="1"/>
</dbReference>
<dbReference type="GO" id="GO:0006508">
    <property type="term" value="P:proteolysis"/>
    <property type="evidence" value="ECO:0007669"/>
    <property type="project" value="InterPro"/>
</dbReference>
<name>A0A8J6DUV9_GALPY</name>
<evidence type="ECO:0000259" key="4">
    <source>
        <dbReference type="PROSITE" id="PS50207"/>
    </source>
</evidence>
<dbReference type="EMBL" id="JAGFMF010011466">
    <property type="protein sequence ID" value="KAG8521514.1"/>
    <property type="molecule type" value="Genomic_DNA"/>
</dbReference>
<dbReference type="InterPro" id="IPR002398">
    <property type="entry name" value="Pept_C14"/>
</dbReference>
<dbReference type="Pfam" id="PF00656">
    <property type="entry name" value="Peptidase_C14"/>
    <property type="match status" value="1"/>
</dbReference>
<dbReference type="InterPro" id="IPR033139">
    <property type="entry name" value="Caspase_cys_AS"/>
</dbReference>
<dbReference type="InterPro" id="IPR011600">
    <property type="entry name" value="Pept_C14_caspase"/>
</dbReference>
<evidence type="ECO:0000256" key="3">
    <source>
        <dbReference type="SAM" id="MobiDB-lite"/>
    </source>
</evidence>
<dbReference type="PROSITE" id="PS50208">
    <property type="entry name" value="CASPASE_P20"/>
    <property type="match status" value="1"/>
</dbReference>
<sequence length="440" mass="50048">QDLQRRAEETPPATAKQRGGRRVRCPRCNLHESVRRPGPTCLWVTMEGSPGSGLRWGSNGHPAPQALEELQSRLRETLDVLSPWELRNFRAILKTVDEEPRVSQLQLELEGGSASGLAHLLAKHYYLPAAPRVVAKVLEQLPRADLLQRWQSEPAADSPVIPRKILKRSYDCMDGDLDCYDLSGRRKAFLMCVKKNRPGAQQDIVLMENWLGECKFEQTSCIDPDKRDLLGQITSFRDGLNENKGEIGCCLVTLMSHGEKGFIKMRDGENVSLEDIFEMFNNKNCPALQEKPKIFIIQACRGEKRDNGVETDDEPMDSDDVSEKKRLPTFSDYFIIYPTQPDHVALRHPSNGSVMIAAMTEVFEKYGNKWHIADFFTRNSAVLFCGVHRKAFAKSFSFWVVCAFILQVNHKVVHTQYHLHEEPVKVSLVMESTLTRSVYF</sequence>
<dbReference type="InterPro" id="IPR029030">
    <property type="entry name" value="Caspase-like_dom_sf"/>
</dbReference>
<feature type="domain" description="Caspase family p20" evidence="5">
    <location>
        <begin position="197"/>
        <end position="304"/>
    </location>
</feature>
<evidence type="ECO:0000313" key="8">
    <source>
        <dbReference type="Proteomes" id="UP000700334"/>
    </source>
</evidence>
<feature type="domain" description="Pyrin" evidence="6">
    <location>
        <begin position="65"/>
        <end position="156"/>
    </location>
</feature>
<feature type="region of interest" description="Disordered" evidence="3">
    <location>
        <begin position="1"/>
        <end position="21"/>
    </location>
</feature>
<dbReference type="PROSITE" id="PS50824">
    <property type="entry name" value="DAPIN"/>
    <property type="match status" value="1"/>
</dbReference>
<evidence type="ECO:0000313" key="7">
    <source>
        <dbReference type="EMBL" id="KAG8521514.1"/>
    </source>
</evidence>
<dbReference type="PRINTS" id="PR00376">
    <property type="entry name" value="IL1BCENZYME"/>
</dbReference>
<dbReference type="Gene3D" id="1.10.533.10">
    <property type="entry name" value="Death Domain, Fas"/>
    <property type="match status" value="1"/>
</dbReference>
<accession>A0A8J6DUV9</accession>
<keyword evidence="8" id="KW-1185">Reference proteome</keyword>
<comment type="caution">
    <text evidence="7">The sequence shown here is derived from an EMBL/GenBank/DDBJ whole genome shotgun (WGS) entry which is preliminary data.</text>
</comment>
<comment type="similarity">
    <text evidence="1 2">Belongs to the peptidase C14A family.</text>
</comment>
<dbReference type="Gene3D" id="3.40.50.1460">
    <property type="match status" value="1"/>
</dbReference>
<evidence type="ECO:0000256" key="1">
    <source>
        <dbReference type="ARBA" id="ARBA00010134"/>
    </source>
</evidence>
<dbReference type="SMART" id="SM01289">
    <property type="entry name" value="PYRIN"/>
    <property type="match status" value="1"/>
</dbReference>
<dbReference type="InterPro" id="IPR002138">
    <property type="entry name" value="Pept_C14_p10"/>
</dbReference>
<dbReference type="SUPFAM" id="SSF52129">
    <property type="entry name" value="Caspase-like"/>
    <property type="match status" value="1"/>
</dbReference>
<gene>
    <name evidence="7" type="ORF">J0S82_005685</name>
</gene>
<dbReference type="SUPFAM" id="SSF47986">
    <property type="entry name" value="DEATH domain"/>
    <property type="match status" value="1"/>
</dbReference>
<protein>
    <submittedName>
        <fullName evidence="7">Caspase-14</fullName>
    </submittedName>
</protein>
<evidence type="ECO:0000259" key="5">
    <source>
        <dbReference type="PROSITE" id="PS50208"/>
    </source>
</evidence>
<dbReference type="PROSITE" id="PS50207">
    <property type="entry name" value="CASPASE_P10"/>
    <property type="match status" value="1"/>
</dbReference>
<dbReference type="InterPro" id="IPR004020">
    <property type="entry name" value="DAPIN"/>
</dbReference>
<feature type="domain" description="Caspase family p10" evidence="4">
    <location>
        <begin position="323"/>
        <end position="440"/>
    </location>
</feature>
<organism evidence="7 8">
    <name type="scientific">Galemys pyrenaicus</name>
    <name type="common">Iberian desman</name>
    <name type="synonym">Pyrenean desman</name>
    <dbReference type="NCBI Taxonomy" id="202257"/>
    <lineage>
        <taxon>Eukaryota</taxon>
        <taxon>Metazoa</taxon>
        <taxon>Chordata</taxon>
        <taxon>Craniata</taxon>
        <taxon>Vertebrata</taxon>
        <taxon>Euteleostomi</taxon>
        <taxon>Mammalia</taxon>
        <taxon>Eutheria</taxon>
        <taxon>Laurasiatheria</taxon>
        <taxon>Eulipotyphla</taxon>
        <taxon>Talpidae</taxon>
        <taxon>Galemys</taxon>
    </lineage>
</organism>
<dbReference type="PROSITE" id="PS01122">
    <property type="entry name" value="CASPASE_CYS"/>
    <property type="match status" value="1"/>
</dbReference>
<dbReference type="InterPro" id="IPR011029">
    <property type="entry name" value="DEATH-like_dom_sf"/>
</dbReference>
<dbReference type="GO" id="GO:0005829">
    <property type="term" value="C:cytosol"/>
    <property type="evidence" value="ECO:0007669"/>
    <property type="project" value="TreeGrafter"/>
</dbReference>
<dbReference type="AlphaFoldDB" id="A0A8J6DUV9"/>
<dbReference type="GO" id="GO:0043525">
    <property type="term" value="P:positive regulation of neuron apoptotic process"/>
    <property type="evidence" value="ECO:0007669"/>
    <property type="project" value="TreeGrafter"/>
</dbReference>